<accession>W5RZ48</accession>
<keyword evidence="10 24" id="KW-0349">Heme</keyword>
<dbReference type="SUPFAM" id="SSF81442">
    <property type="entry name" value="Cytochrome c oxidase subunit I-like"/>
    <property type="match status" value="1"/>
</dbReference>
<evidence type="ECO:0000256" key="22">
    <source>
        <dbReference type="ARBA" id="ARBA00023136"/>
    </source>
</evidence>
<dbReference type="PROSITE" id="PS50855">
    <property type="entry name" value="COX1"/>
    <property type="match status" value="1"/>
</dbReference>
<dbReference type="CDD" id="cd01663">
    <property type="entry name" value="Cyt_c_Oxidase_I"/>
    <property type="match status" value="1"/>
</dbReference>
<keyword evidence="16" id="KW-1278">Translocase</keyword>
<evidence type="ECO:0000256" key="21">
    <source>
        <dbReference type="ARBA" id="ARBA00023128"/>
    </source>
</evidence>
<sequence length="515" mass="56694">MLPNKWLFSTNHKDIGTLYFVFGAWSGMVGTSLSLLIRSELGNPGSLIGDDQIYNVIVTAHAFIMIFFMVMPIMMGGFGNWLVPLMLGAPDMAFPRMNNMSFWLLPPSLTLLIMSSFVENGAGTGWTVYPPLSANIAHSGSSVDLAIFSLHLAGVSSILGAVNFISTVINMRPSGMLPERMPLFVWAVVITAILLLLALPVLAGAITMLLTDRNINTSFFDPAGGGDPILYQHLFWFFGHPEVYILILPGFGMISHIISQESGKKEAFGTLGMIYAMMAIGLLGFVVWAHHMFTVGMDVDTRAYFTSATMIIAVPTGIKVFSWLATLHGTNINLSPTALWALGFVFLFTVGGLTGVVLANSSLDIILHDTYYVVAHFHYVLSMGAVFAIMAGLIQWFPLFTGVTLNNKMLKIQFMVMFVGVNLTFFPQHFLGLSGMPRRYSDYPDAFMLWNIISSIGSLISLVSVLFMIFIVWEALTMKRKALSGLNLISSIEWLQNLPPAEHSYDELPMLTAKF</sequence>
<protein>
    <recommendedName>
        <fullName evidence="8 24">Cytochrome c oxidase subunit 1</fullName>
        <ecNumber evidence="7 24">7.1.1.9</ecNumber>
    </recommendedName>
</protein>
<dbReference type="PROSITE" id="PS00077">
    <property type="entry name" value="COX1_CUB"/>
    <property type="match status" value="1"/>
</dbReference>
<keyword evidence="21 24" id="KW-0496">Mitochondrion</keyword>
<evidence type="ECO:0000256" key="5">
    <source>
        <dbReference type="ARBA" id="ARBA00009578"/>
    </source>
</evidence>
<comment type="cofactor">
    <cofactor evidence="1">
        <name>Cu cation</name>
        <dbReference type="ChEBI" id="CHEBI:23378"/>
    </cofactor>
</comment>
<comment type="function">
    <text evidence="24">Component of the cytochrome c oxidase, the last enzyme in the mitochondrial electron transport chain which drives oxidative phosphorylation. The respiratory chain contains 3 multisubunit complexes succinate dehydrogenase (complex II, CII), ubiquinol-cytochrome c oxidoreductase (cytochrome b-c1 complex, complex III, CIII) and cytochrome c oxidase (complex IV, CIV), that cooperate to transfer electrons derived from NADH and succinate to molecular oxygen, creating an electrochemical gradient over the inner membrane that drives transmembrane transport and the ATP synthase. Cytochrome c oxidase is the component of the respiratory chain that catalyzes the reduction of oxygen to water. Electrons originating from reduced cytochrome c in the intermembrane space (IMS) are transferred via the dinuclear copper A center (CU(A)) of subunit 2 and heme A of subunit 1 to the active site in subunit 1, a binuclear center (BNC) formed by heme A3 and copper B (CU(B)). The BNC reduces molecular oxygen to 2 water molecules using 4 electrons from cytochrome c in the IMS and 4 protons from the mitochondrial matrix.</text>
</comment>
<dbReference type="EC" id="7.1.1.9" evidence="7 24"/>
<keyword evidence="18 25" id="KW-1133">Transmembrane helix</keyword>
<evidence type="ECO:0000256" key="15">
    <source>
        <dbReference type="ARBA" id="ARBA00022842"/>
    </source>
</evidence>
<keyword evidence="15" id="KW-0460">Magnesium</keyword>
<keyword evidence="20 24" id="KW-0186">Copper</keyword>
<dbReference type="GO" id="GO:0015990">
    <property type="term" value="P:electron transport coupled proton transport"/>
    <property type="evidence" value="ECO:0007669"/>
    <property type="project" value="TreeGrafter"/>
</dbReference>
<feature type="transmembrane region" description="Helical" evidence="25">
    <location>
        <begin position="16"/>
        <end position="37"/>
    </location>
</feature>
<keyword evidence="22 24" id="KW-0472">Membrane</keyword>
<evidence type="ECO:0000256" key="9">
    <source>
        <dbReference type="ARBA" id="ARBA00022448"/>
    </source>
</evidence>
<evidence type="ECO:0000256" key="3">
    <source>
        <dbReference type="ARBA" id="ARBA00004448"/>
    </source>
</evidence>
<evidence type="ECO:0000313" key="27">
    <source>
        <dbReference type="EMBL" id="AHG97618.1"/>
    </source>
</evidence>
<dbReference type="PRINTS" id="PR01165">
    <property type="entry name" value="CYCOXIDASEI"/>
</dbReference>
<keyword evidence="12 24" id="KW-0812">Transmembrane</keyword>
<dbReference type="EMBL" id="KF737806">
    <property type="protein sequence ID" value="AHG97618.1"/>
    <property type="molecule type" value="Genomic_DNA"/>
</dbReference>
<dbReference type="GO" id="GO:0004129">
    <property type="term" value="F:cytochrome-c oxidase activity"/>
    <property type="evidence" value="ECO:0007669"/>
    <property type="project" value="UniProtKB-EC"/>
</dbReference>
<evidence type="ECO:0000256" key="23">
    <source>
        <dbReference type="ARBA" id="ARBA00049512"/>
    </source>
</evidence>
<dbReference type="PANTHER" id="PTHR10422">
    <property type="entry name" value="CYTOCHROME C OXIDASE SUBUNIT 1"/>
    <property type="match status" value="1"/>
</dbReference>
<dbReference type="Pfam" id="PF00115">
    <property type="entry name" value="COX1"/>
    <property type="match status" value="1"/>
</dbReference>
<comment type="cofactor">
    <cofactor evidence="2">
        <name>heme</name>
        <dbReference type="ChEBI" id="CHEBI:30413"/>
    </cofactor>
</comment>
<organism evidence="27">
    <name type="scientific">Rosalia coelestis</name>
    <dbReference type="NCBI Taxonomy" id="1191631"/>
    <lineage>
        <taxon>Eukaryota</taxon>
        <taxon>Metazoa</taxon>
        <taxon>Ecdysozoa</taxon>
        <taxon>Arthropoda</taxon>
        <taxon>Hexapoda</taxon>
        <taxon>Insecta</taxon>
        <taxon>Pterygota</taxon>
        <taxon>Neoptera</taxon>
        <taxon>Endopterygota</taxon>
        <taxon>Coleoptera</taxon>
        <taxon>Polyphaga</taxon>
        <taxon>Cucujiformia</taxon>
        <taxon>Chrysomeloidea</taxon>
        <taxon>Cerambycidae</taxon>
        <taxon>Cerambycinae</taxon>
        <taxon>Compsocerini</taxon>
        <taxon>Rosalia</taxon>
    </lineage>
</organism>
<dbReference type="Gene3D" id="1.20.210.10">
    <property type="entry name" value="Cytochrome c oxidase-like, subunit I domain"/>
    <property type="match status" value="1"/>
</dbReference>
<dbReference type="PANTHER" id="PTHR10422:SF18">
    <property type="entry name" value="CYTOCHROME C OXIDASE SUBUNIT 1"/>
    <property type="match status" value="1"/>
</dbReference>
<comment type="pathway">
    <text evidence="4 24">Energy metabolism; oxidative phosphorylation.</text>
</comment>
<feature type="transmembrane region" description="Helical" evidence="25">
    <location>
        <begin position="57"/>
        <end position="83"/>
    </location>
</feature>
<keyword evidence="13 24" id="KW-0479">Metal-binding</keyword>
<dbReference type="InterPro" id="IPR000883">
    <property type="entry name" value="Cyt_C_Oxase_1"/>
</dbReference>
<dbReference type="AlphaFoldDB" id="W5RZ48"/>
<dbReference type="FunFam" id="1.20.210.10:FF:000001">
    <property type="entry name" value="Cytochrome c oxidase subunit 1"/>
    <property type="match status" value="1"/>
</dbReference>
<evidence type="ECO:0000259" key="26">
    <source>
        <dbReference type="PROSITE" id="PS50855"/>
    </source>
</evidence>
<dbReference type="GO" id="GO:0046872">
    <property type="term" value="F:metal ion binding"/>
    <property type="evidence" value="ECO:0007669"/>
    <property type="project" value="UniProtKB-KW"/>
</dbReference>
<evidence type="ECO:0000256" key="13">
    <source>
        <dbReference type="ARBA" id="ARBA00022723"/>
    </source>
</evidence>
<evidence type="ECO:0000256" key="7">
    <source>
        <dbReference type="ARBA" id="ARBA00012949"/>
    </source>
</evidence>
<evidence type="ECO:0000256" key="11">
    <source>
        <dbReference type="ARBA" id="ARBA00022660"/>
    </source>
</evidence>
<feature type="transmembrane region" description="Helical" evidence="25">
    <location>
        <begin position="183"/>
        <end position="210"/>
    </location>
</feature>
<feature type="transmembrane region" description="Helical" evidence="25">
    <location>
        <begin position="412"/>
        <end position="430"/>
    </location>
</feature>
<geneLocation type="mitochondrion" evidence="27"/>
<comment type="catalytic activity">
    <reaction evidence="23">
        <text>4 Fe(II)-[cytochrome c] + O2 + 8 H(+)(in) = 4 Fe(III)-[cytochrome c] + 2 H2O + 4 H(+)(out)</text>
        <dbReference type="Rhea" id="RHEA:11436"/>
        <dbReference type="Rhea" id="RHEA-COMP:10350"/>
        <dbReference type="Rhea" id="RHEA-COMP:14399"/>
        <dbReference type="ChEBI" id="CHEBI:15377"/>
        <dbReference type="ChEBI" id="CHEBI:15378"/>
        <dbReference type="ChEBI" id="CHEBI:15379"/>
        <dbReference type="ChEBI" id="CHEBI:29033"/>
        <dbReference type="ChEBI" id="CHEBI:29034"/>
        <dbReference type="EC" id="7.1.1.9"/>
    </reaction>
    <physiologicalReaction direction="left-to-right" evidence="23">
        <dbReference type="Rhea" id="RHEA:11437"/>
    </physiologicalReaction>
</comment>
<feature type="transmembrane region" description="Helical" evidence="25">
    <location>
        <begin position="146"/>
        <end position="171"/>
    </location>
</feature>
<keyword evidence="11 24" id="KW-0679">Respiratory chain</keyword>
<evidence type="ECO:0000256" key="10">
    <source>
        <dbReference type="ARBA" id="ARBA00022617"/>
    </source>
</evidence>
<feature type="transmembrane region" description="Helical" evidence="25">
    <location>
        <begin position="267"/>
        <end position="291"/>
    </location>
</feature>
<feature type="transmembrane region" description="Helical" evidence="25">
    <location>
        <begin position="303"/>
        <end position="325"/>
    </location>
</feature>
<dbReference type="InterPro" id="IPR023616">
    <property type="entry name" value="Cyt_c_oxase-like_su1_dom"/>
</dbReference>
<name>W5RZ48_9CUCU</name>
<feature type="transmembrane region" description="Helical" evidence="25">
    <location>
        <begin position="230"/>
        <end position="255"/>
    </location>
</feature>
<evidence type="ECO:0000256" key="1">
    <source>
        <dbReference type="ARBA" id="ARBA00001935"/>
    </source>
</evidence>
<comment type="subunit">
    <text evidence="6">Component of the cytochrome c oxidase (complex IV, CIV), a multisubunit enzyme composed of a catalytic core of 3 subunits and several supernumerary subunits. The complex exists as a monomer or a dimer and forms supercomplexes (SCs) in the inner mitochondrial membrane with ubiquinol-cytochrome c oxidoreductase (cytochrome b-c1 complex, complex III, CIII).</text>
</comment>
<keyword evidence="9 24" id="KW-0813">Transport</keyword>
<dbReference type="InterPro" id="IPR023615">
    <property type="entry name" value="Cyt_c_Oxase_su1_BS"/>
</dbReference>
<feature type="domain" description="Cytochrome oxidase subunit I profile" evidence="26">
    <location>
        <begin position="1"/>
        <end position="512"/>
    </location>
</feature>
<dbReference type="GO" id="GO:0045277">
    <property type="term" value="C:respiratory chain complex IV"/>
    <property type="evidence" value="ECO:0007669"/>
    <property type="project" value="InterPro"/>
</dbReference>
<dbReference type="GO" id="GO:0020037">
    <property type="term" value="F:heme binding"/>
    <property type="evidence" value="ECO:0007669"/>
    <property type="project" value="InterPro"/>
</dbReference>
<evidence type="ECO:0000256" key="14">
    <source>
        <dbReference type="ARBA" id="ARBA00022792"/>
    </source>
</evidence>
<comment type="subcellular location">
    <subcellularLocation>
        <location evidence="3 24">Mitochondrion inner membrane</location>
        <topology evidence="3 24">Multi-pass membrane protein</topology>
    </subcellularLocation>
</comment>
<evidence type="ECO:0000256" key="20">
    <source>
        <dbReference type="ARBA" id="ARBA00023008"/>
    </source>
</evidence>
<dbReference type="InterPro" id="IPR036927">
    <property type="entry name" value="Cyt_c_oxase-like_su1_sf"/>
</dbReference>
<reference evidence="27" key="1">
    <citation type="submission" date="2013-10" db="EMBL/GenBank/DDBJ databases">
        <title>Phylogeny of the Cerambycidae (Coleoptera, Cerambycoidea) higher taxa based on mitocondrial COI, 16S rRNA, and 12S rRNA genes.</title>
        <authorList>
            <person name="Li J."/>
            <person name="Yin X."/>
            <person name="An S."/>
            <person name="Zhang H."/>
            <person name="Han Z."/>
        </authorList>
    </citation>
    <scope>NUCLEOTIDE SEQUENCE</scope>
</reference>
<dbReference type="InterPro" id="IPR033944">
    <property type="entry name" value="Cyt_c_oxase_su1_dom"/>
</dbReference>
<evidence type="ECO:0000256" key="18">
    <source>
        <dbReference type="ARBA" id="ARBA00022989"/>
    </source>
</evidence>
<feature type="transmembrane region" description="Helical" evidence="25">
    <location>
        <begin position="450"/>
        <end position="473"/>
    </location>
</feature>
<feature type="transmembrane region" description="Helical" evidence="25">
    <location>
        <begin position="379"/>
        <end position="400"/>
    </location>
</feature>
<evidence type="ECO:0000256" key="12">
    <source>
        <dbReference type="ARBA" id="ARBA00022692"/>
    </source>
</evidence>
<keyword evidence="19 24" id="KW-0408">Iron</keyword>
<dbReference type="UniPathway" id="UPA00705"/>
<keyword evidence="14 24" id="KW-0999">Mitochondrion inner membrane</keyword>
<evidence type="ECO:0000256" key="6">
    <source>
        <dbReference type="ARBA" id="ARBA00011164"/>
    </source>
</evidence>
<feature type="transmembrane region" description="Helical" evidence="25">
    <location>
        <begin position="337"/>
        <end position="359"/>
    </location>
</feature>
<keyword evidence="17 24" id="KW-0249">Electron transport</keyword>
<evidence type="ECO:0000256" key="8">
    <source>
        <dbReference type="ARBA" id="ARBA00015947"/>
    </source>
</evidence>
<dbReference type="GO" id="GO:0006123">
    <property type="term" value="P:mitochondrial electron transport, cytochrome c to oxygen"/>
    <property type="evidence" value="ECO:0007669"/>
    <property type="project" value="TreeGrafter"/>
</dbReference>
<evidence type="ECO:0000256" key="4">
    <source>
        <dbReference type="ARBA" id="ARBA00004673"/>
    </source>
</evidence>
<proteinExistence type="inferred from homology"/>
<evidence type="ECO:0000256" key="19">
    <source>
        <dbReference type="ARBA" id="ARBA00023004"/>
    </source>
</evidence>
<evidence type="ECO:0000256" key="17">
    <source>
        <dbReference type="ARBA" id="ARBA00022982"/>
    </source>
</evidence>
<evidence type="ECO:0000256" key="2">
    <source>
        <dbReference type="ARBA" id="ARBA00001971"/>
    </source>
</evidence>
<dbReference type="GO" id="GO:0005743">
    <property type="term" value="C:mitochondrial inner membrane"/>
    <property type="evidence" value="ECO:0007669"/>
    <property type="project" value="UniProtKB-SubCell"/>
</dbReference>
<evidence type="ECO:0000256" key="25">
    <source>
        <dbReference type="SAM" id="Phobius"/>
    </source>
</evidence>
<comment type="similarity">
    <text evidence="5 24">Belongs to the heme-copper respiratory oxidase family.</text>
</comment>
<evidence type="ECO:0000256" key="16">
    <source>
        <dbReference type="ARBA" id="ARBA00022967"/>
    </source>
</evidence>
<evidence type="ECO:0000256" key="24">
    <source>
        <dbReference type="RuleBase" id="RU000369"/>
    </source>
</evidence>